<dbReference type="PANTHER" id="PTHR38730:SF1">
    <property type="entry name" value="SLL7028 PROTEIN"/>
    <property type="match status" value="1"/>
</dbReference>
<protein>
    <recommendedName>
        <fullName evidence="1">Putative metallopeptidase domain-containing protein</fullName>
    </recommendedName>
</protein>
<feature type="non-terminal residue" evidence="2">
    <location>
        <position position="156"/>
    </location>
</feature>
<organism evidence="2">
    <name type="scientific">marine metagenome</name>
    <dbReference type="NCBI Taxonomy" id="408172"/>
    <lineage>
        <taxon>unclassified sequences</taxon>
        <taxon>metagenomes</taxon>
        <taxon>ecological metagenomes</taxon>
    </lineage>
</organism>
<dbReference type="InterPro" id="IPR025154">
    <property type="entry name" value="Put_metallopeptidase_dom"/>
</dbReference>
<feature type="domain" description="Putative metallopeptidase" evidence="1">
    <location>
        <begin position="10"/>
        <end position="149"/>
    </location>
</feature>
<evidence type="ECO:0000313" key="2">
    <source>
        <dbReference type="EMBL" id="SVD78434.1"/>
    </source>
</evidence>
<proteinExistence type="predicted"/>
<gene>
    <name evidence="2" type="ORF">METZ01_LOCUS431288</name>
</gene>
<accession>A0A382Y5G6</accession>
<reference evidence="2" key="1">
    <citation type="submission" date="2018-05" db="EMBL/GenBank/DDBJ databases">
        <authorList>
            <person name="Lanie J.A."/>
            <person name="Ng W.-L."/>
            <person name="Kazmierczak K.M."/>
            <person name="Andrzejewski T.M."/>
            <person name="Davidsen T.M."/>
            <person name="Wayne K.J."/>
            <person name="Tettelin H."/>
            <person name="Glass J.I."/>
            <person name="Rusch D."/>
            <person name="Podicherti R."/>
            <person name="Tsui H.-C.T."/>
            <person name="Winkler M.E."/>
        </authorList>
    </citation>
    <scope>NUCLEOTIDE SEQUENCE</scope>
</reference>
<dbReference type="EMBL" id="UINC01173046">
    <property type="protein sequence ID" value="SVD78434.1"/>
    <property type="molecule type" value="Genomic_DNA"/>
</dbReference>
<feature type="non-terminal residue" evidence="2">
    <location>
        <position position="1"/>
    </location>
</feature>
<dbReference type="Pfam" id="PF13203">
    <property type="entry name" value="DUF2201_N"/>
    <property type="match status" value="1"/>
</dbReference>
<sequence>VSSDQLIIDKLVTARIALLLKHPFFGNLATRLKLVNADDWCPTAGTDGRHFYYNTKFIDSLTPREAEFLFGHEVLHNVFEHMLVRIGDRNPQLWNIAADYAVNQILVEGKIGEMPKGKKGENKGFQDDKYKDWPAERIYDELFKTAKKNGKKFLEK</sequence>
<dbReference type="AlphaFoldDB" id="A0A382Y5G6"/>
<name>A0A382Y5G6_9ZZZZ</name>
<evidence type="ECO:0000259" key="1">
    <source>
        <dbReference type="Pfam" id="PF13203"/>
    </source>
</evidence>
<dbReference type="PANTHER" id="PTHR38730">
    <property type="entry name" value="SLL7028 PROTEIN"/>
    <property type="match status" value="1"/>
</dbReference>